<comment type="function">
    <text evidence="15">Probable transporter of a GTP-driven Fe(2+) uptake system.</text>
</comment>
<dbReference type="InterPro" id="IPR003373">
    <property type="entry name" value="Fe2_transport_prot-B"/>
</dbReference>
<feature type="domain" description="FeoB-type G" evidence="16">
    <location>
        <begin position="5"/>
        <end position="172"/>
    </location>
</feature>
<feature type="transmembrane region" description="Helical" evidence="15">
    <location>
        <begin position="335"/>
        <end position="359"/>
    </location>
</feature>
<reference evidence="19 20" key="1">
    <citation type="submission" date="2015-01" db="EMBL/GenBank/DDBJ databases">
        <authorList>
            <person name="MANFREDI Pablo"/>
        </authorList>
    </citation>
    <scope>NUCLEOTIDE SEQUENCE [LARGE SCALE GENOMIC DNA]</scope>
    <source>
        <strain evidence="17 20">CcD38</strain>
        <strain evidence="18 19">CcD93</strain>
    </source>
</reference>
<keyword evidence="3" id="KW-1003">Cell membrane</keyword>
<comment type="similarity">
    <text evidence="15">Belongs to the TRAFAC class TrmE-Era-EngA-EngB-Septin-like GTPase superfamily. FeoB GTPase (TC 9.A.8) family.</text>
</comment>
<keyword evidence="5 15" id="KW-0812">Transmembrane</keyword>
<dbReference type="InterPro" id="IPR030389">
    <property type="entry name" value="G_FEOB_dom"/>
</dbReference>
<dbReference type="SUPFAM" id="SSF52540">
    <property type="entry name" value="P-loop containing nucleoside triphosphate hydrolases"/>
    <property type="match status" value="1"/>
</dbReference>
<evidence type="ECO:0000256" key="7">
    <source>
        <dbReference type="ARBA" id="ARBA00022989"/>
    </source>
</evidence>
<keyword evidence="9" id="KW-0406">Ion transport</keyword>
<evidence type="ECO:0000256" key="15">
    <source>
        <dbReference type="RuleBase" id="RU362098"/>
    </source>
</evidence>
<evidence type="ECO:0000256" key="8">
    <source>
        <dbReference type="ARBA" id="ARBA00023004"/>
    </source>
</evidence>
<evidence type="ECO:0000256" key="11">
    <source>
        <dbReference type="ARBA" id="ARBA00023136"/>
    </source>
</evidence>
<evidence type="ECO:0000313" key="20">
    <source>
        <dbReference type="Proteomes" id="UP000045051"/>
    </source>
</evidence>
<dbReference type="NCBIfam" id="TIGR00437">
    <property type="entry name" value="feoB"/>
    <property type="match status" value="1"/>
</dbReference>
<dbReference type="AlphaFoldDB" id="A0A0B7HWX8"/>
<feature type="transmembrane region" description="Helical" evidence="15">
    <location>
        <begin position="379"/>
        <end position="401"/>
    </location>
</feature>
<evidence type="ECO:0000256" key="13">
    <source>
        <dbReference type="PIRSR" id="PIRSR603373-1"/>
    </source>
</evidence>
<dbReference type="GeneID" id="97265255"/>
<feature type="binding site" evidence="13">
    <location>
        <begin position="12"/>
        <end position="19"/>
    </location>
    <ligand>
        <name>GTP</name>
        <dbReference type="ChEBI" id="CHEBI:37565"/>
        <label>1</label>
    </ligand>
</feature>
<feature type="transmembrane region" description="Helical" evidence="15">
    <location>
        <begin position="275"/>
        <end position="297"/>
    </location>
</feature>
<dbReference type="PROSITE" id="PS51711">
    <property type="entry name" value="G_FEOB"/>
    <property type="match status" value="1"/>
</dbReference>
<feature type="binding site" evidence="14">
    <location>
        <position position="26"/>
    </location>
    <ligand>
        <name>Mg(2+)</name>
        <dbReference type="ChEBI" id="CHEBI:18420"/>
        <label>2</label>
    </ligand>
</feature>
<feature type="binding site" evidence="14">
    <location>
        <position position="24"/>
    </location>
    <ligand>
        <name>Mg(2+)</name>
        <dbReference type="ChEBI" id="CHEBI:18420"/>
        <label>2</label>
    </ligand>
</feature>
<feature type="binding site" evidence="13">
    <location>
        <begin position="59"/>
        <end position="62"/>
    </location>
    <ligand>
        <name>GTP</name>
        <dbReference type="ChEBI" id="CHEBI:37565"/>
        <label>1</label>
    </ligand>
</feature>
<feature type="binding site" evidence="13">
    <location>
        <begin position="37"/>
        <end position="41"/>
    </location>
    <ligand>
        <name>GTP</name>
        <dbReference type="ChEBI" id="CHEBI:37565"/>
        <label>1</label>
    </ligand>
</feature>
<keyword evidence="4 15" id="KW-0410">Iron transport</keyword>
<dbReference type="Proteomes" id="UP000038200">
    <property type="component" value="Unassembled WGS sequence"/>
</dbReference>
<dbReference type="PANTHER" id="PTHR43185">
    <property type="entry name" value="FERROUS IRON TRANSPORT PROTEIN B"/>
    <property type="match status" value="1"/>
</dbReference>
<proteinExistence type="inferred from homology"/>
<keyword evidence="14" id="KW-0460">Magnesium</keyword>
<feature type="transmembrane region" description="Helical" evidence="15">
    <location>
        <begin position="647"/>
        <end position="672"/>
    </location>
</feature>
<evidence type="ECO:0000259" key="16">
    <source>
        <dbReference type="PROSITE" id="PS51711"/>
    </source>
</evidence>
<dbReference type="STRING" id="1848903.CCAND38_10043"/>
<organism evidence="17 20">
    <name type="scientific">Capnocytophaga canis</name>
    <dbReference type="NCBI Taxonomy" id="1848903"/>
    <lineage>
        <taxon>Bacteria</taxon>
        <taxon>Pseudomonadati</taxon>
        <taxon>Bacteroidota</taxon>
        <taxon>Flavobacteriia</taxon>
        <taxon>Flavobacteriales</taxon>
        <taxon>Flavobacteriaceae</taxon>
        <taxon>Capnocytophaga</taxon>
    </lineage>
</organism>
<evidence type="ECO:0000256" key="9">
    <source>
        <dbReference type="ARBA" id="ARBA00023065"/>
    </source>
</evidence>
<gene>
    <name evidence="17" type="ORF">CCAND38_10043</name>
    <name evidence="18" type="ORF">CCAND93_530039</name>
</gene>
<feature type="transmembrane region" description="Helical" evidence="15">
    <location>
        <begin position="511"/>
        <end position="529"/>
    </location>
</feature>
<feature type="binding site" evidence="14">
    <location>
        <position position="27"/>
    </location>
    <ligand>
        <name>Mg(2+)</name>
        <dbReference type="ChEBI" id="CHEBI:18420"/>
        <label>2</label>
    </ligand>
</feature>
<evidence type="ECO:0000256" key="5">
    <source>
        <dbReference type="ARBA" id="ARBA00022692"/>
    </source>
</evidence>
<evidence type="ECO:0000256" key="2">
    <source>
        <dbReference type="ARBA" id="ARBA00022448"/>
    </source>
</evidence>
<dbReference type="OrthoDB" id="9809127at2"/>
<keyword evidence="7 15" id="KW-1133">Transmembrane helix</keyword>
<dbReference type="RefSeq" id="WP_042008764.1">
    <property type="nucleotide sequence ID" value="NZ_BOQK01000003.1"/>
</dbReference>
<name>A0A0B7HWX8_9FLAO</name>
<keyword evidence="10 13" id="KW-0342">GTP-binding</keyword>
<evidence type="ECO:0000256" key="14">
    <source>
        <dbReference type="PIRSR" id="PIRSR603373-2"/>
    </source>
</evidence>
<dbReference type="InterPro" id="IPR027417">
    <property type="entry name" value="P-loop_NTPase"/>
</dbReference>
<keyword evidence="6 13" id="KW-0547">Nucleotide-binding</keyword>
<dbReference type="Pfam" id="PF07670">
    <property type="entry name" value="Gate"/>
    <property type="match status" value="2"/>
</dbReference>
<dbReference type="InterPro" id="IPR006073">
    <property type="entry name" value="GTP-bd"/>
</dbReference>
<comment type="subcellular location">
    <subcellularLocation>
        <location evidence="15">Cell inner membrane</location>
        <topology evidence="15">Multi-pass membrane protein</topology>
    </subcellularLocation>
    <subcellularLocation>
        <location evidence="1">Cell membrane</location>
        <topology evidence="1">Multi-pass membrane protein</topology>
    </subcellularLocation>
</comment>
<dbReference type="InterPro" id="IPR050860">
    <property type="entry name" value="FeoB_GTPase"/>
</dbReference>
<dbReference type="Pfam" id="PF07664">
    <property type="entry name" value="FeoB_C"/>
    <property type="match status" value="1"/>
</dbReference>
<evidence type="ECO:0000313" key="17">
    <source>
        <dbReference type="EMBL" id="CEN43104.1"/>
    </source>
</evidence>
<dbReference type="GO" id="GO:0015093">
    <property type="term" value="F:ferrous iron transmembrane transporter activity"/>
    <property type="evidence" value="ECO:0007669"/>
    <property type="project" value="UniProtKB-UniRule"/>
</dbReference>
<dbReference type="InterPro" id="IPR011640">
    <property type="entry name" value="Fe2_transport_prot_B_C"/>
</dbReference>
<dbReference type="GO" id="GO:0046872">
    <property type="term" value="F:metal ion binding"/>
    <property type="evidence" value="ECO:0007669"/>
    <property type="project" value="UniProtKB-KW"/>
</dbReference>
<feature type="transmembrane region" description="Helical" evidence="15">
    <location>
        <begin position="413"/>
        <end position="439"/>
    </location>
</feature>
<keyword evidence="8 15" id="KW-0408">Iron</keyword>
<dbReference type="InterPro" id="IPR011642">
    <property type="entry name" value="Gate_dom"/>
</dbReference>
<dbReference type="EMBL" id="CDOL01000243">
    <property type="protein sequence ID" value="CEN53737.1"/>
    <property type="molecule type" value="Genomic_DNA"/>
</dbReference>
<protein>
    <recommendedName>
        <fullName evidence="12 15">Ferrous iron transport protein B</fullName>
    </recommendedName>
</protein>
<dbReference type="Proteomes" id="UP000045051">
    <property type="component" value="Unassembled WGS sequence"/>
</dbReference>
<accession>A0A0B7HWX8</accession>
<evidence type="ECO:0000256" key="1">
    <source>
        <dbReference type="ARBA" id="ARBA00004651"/>
    </source>
</evidence>
<dbReference type="Pfam" id="PF02421">
    <property type="entry name" value="FeoB_N"/>
    <property type="match status" value="1"/>
</dbReference>
<dbReference type="PRINTS" id="PR00326">
    <property type="entry name" value="GTP1OBG"/>
</dbReference>
<sequence length="706" mass="79408">MTKDSIRVALIGNPNTGKTSIFNALTGLNQKVGNYPGITVEKKIGYCKLSDGTKAEIIDLPGTYSLNANSMDERVAVNILLNKKGELYPDVVAVVTDVENLKQNMLIFTQIKDLNLPTILIVNMADRMEKRGISIDIQALEKELRTKVVLVSTRTKKGLNELKDVITNYAELSTDKFFNINSLDEGYFTRIADLFPKENPYKLWLIISHNVDIIDQYKEIDLSGVKSSKSESEIKRLKQRETILRYKHINEILKKTYSVNLADARGLRASLDKILIHKVFGYLIFALILLLVFQAVYDWSSYPMDWIEKGFDWLSRKAEQILPEGALTNLLTQGILPGISGIVVFVPQISILFFFISLLEESGYMSRVVFLMDNLMKRFGLNGKSVVPLISGVACAIPAVMVARNIESWKERLITVLVTPFMTCSARLPVYLIIIALVIPDGSVGFISYKALTLLALYVLGFVVALLSAFILDKILKINKNKSFFIVEMPDYKMPLLRNVGTTVYEKTKSFVLGAGKIILAISIILWFLGSHGVGEKYENIEAEAEVLAQQNQWDKTEKAHFVESMQLEYSYLGYIGKAIEPVFKPLGYDWKISIGVLSSFAAREVFVSTLSSIYSLGADLDTEEEEGERTILNKLRSEVRPDGTPVYTFATGISLLLFYAFAMQCLSTMAIVKRETNSWKWTVIQWSFMTGIAYLSAMIAFVWLS</sequence>
<evidence type="ECO:0000256" key="10">
    <source>
        <dbReference type="ARBA" id="ARBA00023134"/>
    </source>
</evidence>
<dbReference type="EMBL" id="CDOI01000001">
    <property type="protein sequence ID" value="CEN43104.1"/>
    <property type="molecule type" value="Genomic_DNA"/>
</dbReference>
<dbReference type="CDD" id="cd01879">
    <property type="entry name" value="FeoB"/>
    <property type="match status" value="1"/>
</dbReference>
<keyword evidence="11 15" id="KW-0472">Membrane</keyword>
<keyword evidence="14" id="KW-0479">Metal-binding</keyword>
<dbReference type="Gene3D" id="3.40.50.300">
    <property type="entry name" value="P-loop containing nucleotide triphosphate hydrolases"/>
    <property type="match status" value="1"/>
</dbReference>
<keyword evidence="20" id="KW-1185">Reference proteome</keyword>
<evidence type="ECO:0000256" key="4">
    <source>
        <dbReference type="ARBA" id="ARBA00022496"/>
    </source>
</evidence>
<dbReference type="PANTHER" id="PTHR43185:SF1">
    <property type="entry name" value="FE(2+) TRANSPORTER FEOB"/>
    <property type="match status" value="1"/>
</dbReference>
<evidence type="ECO:0000256" key="12">
    <source>
        <dbReference type="NCBIfam" id="TIGR00437"/>
    </source>
</evidence>
<feature type="transmembrane region" description="Helical" evidence="15">
    <location>
        <begin position="451"/>
        <end position="472"/>
    </location>
</feature>
<feature type="binding site" evidence="14">
    <location>
        <position position="23"/>
    </location>
    <ligand>
        <name>Mg(2+)</name>
        <dbReference type="ChEBI" id="CHEBI:18420"/>
        <label>2</label>
    </ligand>
</feature>
<evidence type="ECO:0000256" key="3">
    <source>
        <dbReference type="ARBA" id="ARBA00022475"/>
    </source>
</evidence>
<dbReference type="GO" id="GO:0005886">
    <property type="term" value="C:plasma membrane"/>
    <property type="evidence" value="ECO:0007669"/>
    <property type="project" value="UniProtKB-SubCell"/>
</dbReference>
<evidence type="ECO:0000256" key="6">
    <source>
        <dbReference type="ARBA" id="ARBA00022741"/>
    </source>
</evidence>
<feature type="transmembrane region" description="Helical" evidence="15">
    <location>
        <begin position="684"/>
        <end position="705"/>
    </location>
</feature>
<evidence type="ECO:0000313" key="18">
    <source>
        <dbReference type="EMBL" id="CEN53737.1"/>
    </source>
</evidence>
<dbReference type="GO" id="GO:0005525">
    <property type="term" value="F:GTP binding"/>
    <property type="evidence" value="ECO:0007669"/>
    <property type="project" value="UniProtKB-KW"/>
</dbReference>
<evidence type="ECO:0000313" key="19">
    <source>
        <dbReference type="Proteomes" id="UP000038200"/>
    </source>
</evidence>
<feature type="binding site" evidence="13">
    <location>
        <begin position="123"/>
        <end position="126"/>
    </location>
    <ligand>
        <name>GTP</name>
        <dbReference type="ChEBI" id="CHEBI:37565"/>
        <label>1</label>
    </ligand>
</feature>
<keyword evidence="2 15" id="KW-0813">Transport</keyword>